<keyword evidence="1" id="KW-0812">Transmembrane</keyword>
<dbReference type="AlphaFoldDB" id="A0A382SGA0"/>
<dbReference type="EMBL" id="UINC01128920">
    <property type="protein sequence ID" value="SVD08980.1"/>
    <property type="molecule type" value="Genomic_DNA"/>
</dbReference>
<dbReference type="SUPFAM" id="SSF53448">
    <property type="entry name" value="Nucleotide-diphospho-sugar transferases"/>
    <property type="match status" value="1"/>
</dbReference>
<feature type="non-terminal residue" evidence="3">
    <location>
        <position position="1"/>
    </location>
</feature>
<feature type="transmembrane region" description="Helical" evidence="1">
    <location>
        <begin position="204"/>
        <end position="226"/>
    </location>
</feature>
<accession>A0A382SGA0</accession>
<name>A0A382SGA0_9ZZZZ</name>
<evidence type="ECO:0000259" key="2">
    <source>
        <dbReference type="Pfam" id="PF00535"/>
    </source>
</evidence>
<dbReference type="InterPro" id="IPR050834">
    <property type="entry name" value="Glycosyltransf_2"/>
</dbReference>
<feature type="domain" description="Glycosyltransferase 2-like" evidence="2">
    <location>
        <begin position="2"/>
        <end position="96"/>
    </location>
</feature>
<reference evidence="3" key="1">
    <citation type="submission" date="2018-05" db="EMBL/GenBank/DDBJ databases">
        <authorList>
            <person name="Lanie J.A."/>
            <person name="Ng W.-L."/>
            <person name="Kazmierczak K.M."/>
            <person name="Andrzejewski T.M."/>
            <person name="Davidsen T.M."/>
            <person name="Wayne K.J."/>
            <person name="Tettelin H."/>
            <person name="Glass J.I."/>
            <person name="Rusch D."/>
            <person name="Podicherti R."/>
            <person name="Tsui H.-C.T."/>
            <person name="Winkler M.E."/>
        </authorList>
    </citation>
    <scope>NUCLEOTIDE SEQUENCE</scope>
</reference>
<dbReference type="Gene3D" id="3.90.550.10">
    <property type="entry name" value="Spore Coat Polysaccharide Biosynthesis Protein SpsA, Chain A"/>
    <property type="match status" value="1"/>
</dbReference>
<organism evidence="3">
    <name type="scientific">marine metagenome</name>
    <dbReference type="NCBI Taxonomy" id="408172"/>
    <lineage>
        <taxon>unclassified sequences</taxon>
        <taxon>metagenomes</taxon>
        <taxon>ecological metagenomes</taxon>
    </lineage>
</organism>
<dbReference type="InterPro" id="IPR001173">
    <property type="entry name" value="Glyco_trans_2-like"/>
</dbReference>
<dbReference type="Pfam" id="PF00535">
    <property type="entry name" value="Glycos_transf_2"/>
    <property type="match status" value="1"/>
</dbReference>
<keyword evidence="1" id="KW-0472">Membrane</keyword>
<keyword evidence="1" id="KW-1133">Transmembrane helix</keyword>
<evidence type="ECO:0000256" key="1">
    <source>
        <dbReference type="SAM" id="Phobius"/>
    </source>
</evidence>
<evidence type="ECO:0000313" key="3">
    <source>
        <dbReference type="EMBL" id="SVD08980.1"/>
    </source>
</evidence>
<protein>
    <recommendedName>
        <fullName evidence="2">Glycosyltransferase 2-like domain-containing protein</fullName>
    </recommendedName>
</protein>
<proteinExistence type="predicted"/>
<sequence length="237" mass="27743">ADARKLGVEYSNGEFITFLDDDDIWENDYLTNQLQVFNENPSLDFVMCDYQVHGSIVDKHRHNMKPFTNNFKSMIHQRPGPFFQCCMFNNKILKNIGDLLDSNAVPSEDWDFFMNLSMRNPSIGYSPHIDFIWNYNNSSQSANLFLEAKSLEYIVKKHKQSIIQICGKSILSDHYRRIARIYERINDLPLVNKFYGKAFKSAPWLWNNILYILLLALGPPIGLHFISSLRKLRNHNE</sequence>
<dbReference type="PANTHER" id="PTHR43685:SF2">
    <property type="entry name" value="GLYCOSYLTRANSFERASE 2-LIKE DOMAIN-CONTAINING PROTEIN"/>
    <property type="match status" value="1"/>
</dbReference>
<dbReference type="InterPro" id="IPR029044">
    <property type="entry name" value="Nucleotide-diphossugar_trans"/>
</dbReference>
<gene>
    <name evidence="3" type="ORF">METZ01_LOCUS361834</name>
</gene>
<dbReference type="PANTHER" id="PTHR43685">
    <property type="entry name" value="GLYCOSYLTRANSFERASE"/>
    <property type="match status" value="1"/>
</dbReference>
<dbReference type="CDD" id="cd00761">
    <property type="entry name" value="Glyco_tranf_GTA_type"/>
    <property type="match status" value="1"/>
</dbReference>